<dbReference type="PANTHER" id="PTHR23542:SF1">
    <property type="entry name" value="MAJOR FACILITATOR SUPERFAMILY (MFS) PROFILE DOMAIN-CONTAINING PROTEIN"/>
    <property type="match status" value="1"/>
</dbReference>
<evidence type="ECO:0000256" key="1">
    <source>
        <dbReference type="SAM" id="MobiDB-lite"/>
    </source>
</evidence>
<feature type="transmembrane region" description="Helical" evidence="2">
    <location>
        <begin position="393"/>
        <end position="412"/>
    </location>
</feature>
<dbReference type="EMBL" id="LK022848">
    <property type="protein sequence ID" value="CDR09410.1"/>
    <property type="molecule type" value="Genomic_DNA"/>
</dbReference>
<organism evidence="3">
    <name type="scientific">Streptomyces iranensis</name>
    <dbReference type="NCBI Taxonomy" id="576784"/>
    <lineage>
        <taxon>Bacteria</taxon>
        <taxon>Bacillati</taxon>
        <taxon>Actinomycetota</taxon>
        <taxon>Actinomycetes</taxon>
        <taxon>Kitasatosporales</taxon>
        <taxon>Streptomycetaceae</taxon>
        <taxon>Streptomyces</taxon>
        <taxon>Streptomyces violaceusniger group</taxon>
    </lineage>
</organism>
<dbReference type="PATRIC" id="fig|576784.4.peg.6128"/>
<reference evidence="3" key="1">
    <citation type="submission" date="2014-05" db="EMBL/GenBank/DDBJ databases">
        <authorList>
            <person name="Horn Fabian"/>
        </authorList>
    </citation>
    <scope>NUCLEOTIDE SEQUENCE</scope>
</reference>
<protein>
    <submittedName>
        <fullName evidence="4">MFS family permease</fullName>
    </submittedName>
    <submittedName>
        <fullName evidence="3">Major facilitator superfamily MFS_1</fullName>
    </submittedName>
</protein>
<keyword evidence="5" id="KW-1185">Reference proteome</keyword>
<dbReference type="PANTHER" id="PTHR23542">
    <property type="match status" value="1"/>
</dbReference>
<feature type="compositionally biased region" description="Gly residues" evidence="1">
    <location>
        <begin position="467"/>
        <end position="476"/>
    </location>
</feature>
<evidence type="ECO:0000256" key="2">
    <source>
        <dbReference type="SAM" id="Phobius"/>
    </source>
</evidence>
<proteinExistence type="predicted"/>
<keyword evidence="2" id="KW-0472">Membrane</keyword>
<dbReference type="InterPro" id="IPR011701">
    <property type="entry name" value="MFS"/>
</dbReference>
<keyword evidence="2" id="KW-1133">Transmembrane helix</keyword>
<feature type="transmembrane region" description="Helical" evidence="2">
    <location>
        <begin position="201"/>
        <end position="219"/>
    </location>
</feature>
<gene>
    <name evidence="4" type="ORF">J2Z30_002774</name>
    <name evidence="3" type="ORF">SIRAN6021</name>
</gene>
<dbReference type="GO" id="GO:0022857">
    <property type="term" value="F:transmembrane transporter activity"/>
    <property type="evidence" value="ECO:0007669"/>
    <property type="project" value="InterPro"/>
</dbReference>
<dbReference type="Proteomes" id="UP000756710">
    <property type="component" value="Unassembled WGS sequence"/>
</dbReference>
<feature type="region of interest" description="Disordered" evidence="1">
    <location>
        <begin position="417"/>
        <end position="499"/>
    </location>
</feature>
<feature type="region of interest" description="Disordered" evidence="1">
    <location>
        <begin position="6"/>
        <end position="32"/>
    </location>
</feature>
<feature type="transmembrane region" description="Helical" evidence="2">
    <location>
        <begin position="274"/>
        <end position="295"/>
    </location>
</feature>
<dbReference type="AlphaFoldDB" id="A0A060ZTG1"/>
<reference evidence="4 5" key="2">
    <citation type="submission" date="2021-03" db="EMBL/GenBank/DDBJ databases">
        <title>Genomic Encyclopedia of Type Strains, Phase IV (KMG-IV): sequencing the most valuable type-strain genomes for metagenomic binning, comparative biology and taxonomic classification.</title>
        <authorList>
            <person name="Goeker M."/>
        </authorList>
    </citation>
    <scope>NUCLEOTIDE SEQUENCE [LARGE SCALE GENOMIC DNA]</scope>
    <source>
        <strain evidence="4 5">DSM 41954</strain>
    </source>
</reference>
<dbReference type="EMBL" id="JAGGLR010000006">
    <property type="protein sequence ID" value="MBP2061765.1"/>
    <property type="molecule type" value="Genomic_DNA"/>
</dbReference>
<feature type="transmembrane region" description="Helical" evidence="2">
    <location>
        <begin position="307"/>
        <end position="327"/>
    </location>
</feature>
<evidence type="ECO:0000313" key="3">
    <source>
        <dbReference type="EMBL" id="CDR09410.1"/>
    </source>
</evidence>
<feature type="transmembrane region" description="Helical" evidence="2">
    <location>
        <begin position="240"/>
        <end position="268"/>
    </location>
</feature>
<dbReference type="Gene3D" id="1.20.1250.20">
    <property type="entry name" value="MFS general substrate transporter like domains"/>
    <property type="match status" value="1"/>
</dbReference>
<feature type="transmembrane region" description="Helical" evidence="2">
    <location>
        <begin position="368"/>
        <end position="387"/>
    </location>
</feature>
<dbReference type="Pfam" id="PF07690">
    <property type="entry name" value="MFS_1"/>
    <property type="match status" value="1"/>
</dbReference>
<sequence>MILFLASRPVVPRPSRPSRPGTTPPRHRSPLTPYRRLFTAPGALAFTLAASVGRLPGSMLGVSTVLMIATVRDSYALAGAVSATGVAATAIAGPLLGRLVDRYGQARVAVPAVLVFVAGAIAMVLCVHLGAPAWTLFCCAVGSSGVPSLGSMTRARWAALHRDDPAARHTAASFEQVVDEVCFMAGPALAMVLCTAVHPEAGLVTAAVLLLIGTLLFAAQRRTEPPPDPRPARGRVLLTPGLRVVLMTFLATGAVFGSMEVATVAAVGSYGGSTASSAVLALQAAGSCAAGLAFGALPPRGTAGGRLVAGVAAMALAVLPLLTAHSLAALAPLLFLAGMATAPTMITGMTLVHRLVPAARLNEGMTTVYTGLLIGISTGAAAGGWTVDHLGSTSAYLTPATAAALAFAIAWAGRGRLRPRPGARSERAVTTRRPPPGRARAGTAGGQGVPRGGSGRCRRSRRRGSPGRPGRGCGRGPGHRPGRSRWPGWASGAGCGRVR</sequence>
<feature type="compositionally biased region" description="Basic residues" evidence="1">
    <location>
        <begin position="456"/>
        <end position="465"/>
    </location>
</feature>
<evidence type="ECO:0000313" key="5">
    <source>
        <dbReference type="Proteomes" id="UP000756710"/>
    </source>
</evidence>
<keyword evidence="2" id="KW-0812">Transmembrane</keyword>
<dbReference type="HOGENOM" id="CLU_033532_0_0_11"/>
<accession>A0A060ZTG1</accession>
<evidence type="ECO:0000313" key="4">
    <source>
        <dbReference type="EMBL" id="MBP2061765.1"/>
    </source>
</evidence>
<name>A0A060ZTG1_9ACTN</name>
<feature type="transmembrane region" description="Helical" evidence="2">
    <location>
        <begin position="108"/>
        <end position="131"/>
    </location>
</feature>
<feature type="compositionally biased region" description="Gly residues" evidence="1">
    <location>
        <begin position="443"/>
        <end position="455"/>
    </location>
</feature>
<dbReference type="InterPro" id="IPR036259">
    <property type="entry name" value="MFS_trans_sf"/>
</dbReference>
<feature type="transmembrane region" description="Helical" evidence="2">
    <location>
        <begin position="333"/>
        <end position="356"/>
    </location>
</feature>
<dbReference type="SUPFAM" id="SSF103473">
    <property type="entry name" value="MFS general substrate transporter"/>
    <property type="match status" value="1"/>
</dbReference>
<feature type="transmembrane region" description="Helical" evidence="2">
    <location>
        <begin position="75"/>
        <end position="96"/>
    </location>
</feature>